<dbReference type="Proteomes" id="UP000184082">
    <property type="component" value="Unassembled WGS sequence"/>
</dbReference>
<keyword evidence="3" id="KW-1185">Reference proteome</keyword>
<evidence type="ECO:0000313" key="2">
    <source>
        <dbReference type="EMBL" id="SHK02394.1"/>
    </source>
</evidence>
<reference evidence="2 3" key="1">
    <citation type="submission" date="2016-11" db="EMBL/GenBank/DDBJ databases">
        <authorList>
            <person name="Jaros S."/>
            <person name="Januszkiewicz K."/>
            <person name="Wedrychowicz H."/>
        </authorList>
    </citation>
    <scope>NUCLEOTIDE SEQUENCE [LARGE SCALE GENOMIC DNA]</scope>
    <source>
        <strain evidence="2 3">DSM 14501</strain>
    </source>
</reference>
<accession>A0A1M6P392</accession>
<gene>
    <name evidence="2" type="ORF">SAMN02745883_01087</name>
</gene>
<keyword evidence="1" id="KW-0175">Coiled coil</keyword>
<feature type="coiled-coil region" evidence="1">
    <location>
        <begin position="76"/>
        <end position="103"/>
    </location>
</feature>
<protein>
    <submittedName>
        <fullName evidence="2">Uncharacterized protein</fullName>
    </submittedName>
</protein>
<organism evidence="2 3">
    <name type="scientific">Caminicella sporogenes DSM 14501</name>
    <dbReference type="NCBI Taxonomy" id="1121266"/>
    <lineage>
        <taxon>Bacteria</taxon>
        <taxon>Bacillati</taxon>
        <taxon>Bacillota</taxon>
        <taxon>Clostridia</taxon>
        <taxon>Peptostreptococcales</taxon>
        <taxon>Caminicellaceae</taxon>
        <taxon>Caminicella</taxon>
    </lineage>
</organism>
<evidence type="ECO:0000313" key="3">
    <source>
        <dbReference type="Proteomes" id="UP000184082"/>
    </source>
</evidence>
<dbReference type="AlphaFoldDB" id="A0A1M6P392"/>
<proteinExistence type="predicted"/>
<dbReference type="EMBL" id="FRAJ01000007">
    <property type="protein sequence ID" value="SHK02394.1"/>
    <property type="molecule type" value="Genomic_DNA"/>
</dbReference>
<dbReference type="RefSeq" id="WP_072966386.1">
    <property type="nucleotide sequence ID" value="NZ_FRAJ01000007.1"/>
</dbReference>
<name>A0A1M6P392_9FIRM</name>
<evidence type="ECO:0000256" key="1">
    <source>
        <dbReference type="SAM" id="Coils"/>
    </source>
</evidence>
<sequence>MKISKTSSIKKSRIHNSYIDRNNTVNKADAISSITPIKKIQNTVYYSSGNHLMSYDEYYDSLRELKKEYKKFYHDEQLLEKTIENFDENKEKLLKNMKELLTKYNTAILSLESFDKAFNTDNVKKIKAIIHSFKDKLNNLGIYIVRDKELEIDDKIFIDKIKKSQNALDFLFEPAKGLILKIYYAFKSIKVPLKDSKSKKYDNKEYIGLILDDRK</sequence>